<comment type="caution">
    <text evidence="3">The sequence shown here is derived from an EMBL/GenBank/DDBJ whole genome shotgun (WGS) entry which is preliminary data.</text>
</comment>
<dbReference type="GO" id="GO:0046983">
    <property type="term" value="F:protein dimerization activity"/>
    <property type="evidence" value="ECO:0007669"/>
    <property type="project" value="InterPro"/>
</dbReference>
<evidence type="ECO:0000313" key="4">
    <source>
        <dbReference type="Proteomes" id="UP001165289"/>
    </source>
</evidence>
<evidence type="ECO:0000256" key="1">
    <source>
        <dbReference type="SAM" id="MobiDB-lite"/>
    </source>
</evidence>
<dbReference type="AlphaFoldDB" id="A0AAV7KA60"/>
<dbReference type="Pfam" id="PF05699">
    <property type="entry name" value="Dimer_Tnp_hAT"/>
    <property type="match status" value="1"/>
</dbReference>
<dbReference type="EMBL" id="JAKMXF010000099">
    <property type="protein sequence ID" value="KAI6658296.1"/>
    <property type="molecule type" value="Genomic_DNA"/>
</dbReference>
<accession>A0AAV7KA60</accession>
<name>A0AAV7KA60_9METZ</name>
<dbReference type="PANTHER" id="PTHR45749:SF21">
    <property type="entry name" value="DUF4371 DOMAIN-CONTAINING PROTEIN"/>
    <property type="match status" value="1"/>
</dbReference>
<evidence type="ECO:0000313" key="3">
    <source>
        <dbReference type="EMBL" id="KAI6658296.1"/>
    </source>
</evidence>
<evidence type="ECO:0000259" key="2">
    <source>
        <dbReference type="Pfam" id="PF05699"/>
    </source>
</evidence>
<dbReference type="InterPro" id="IPR008906">
    <property type="entry name" value="HATC_C_dom"/>
</dbReference>
<dbReference type="Proteomes" id="UP001165289">
    <property type="component" value="Unassembled WGS sequence"/>
</dbReference>
<feature type="region of interest" description="Disordered" evidence="1">
    <location>
        <begin position="68"/>
        <end position="90"/>
    </location>
</feature>
<gene>
    <name evidence="3" type="ORF">LOD99_15565</name>
</gene>
<feature type="domain" description="HAT C-terminal dimerisation" evidence="2">
    <location>
        <begin position="515"/>
        <end position="570"/>
    </location>
</feature>
<proteinExistence type="predicted"/>
<protein>
    <recommendedName>
        <fullName evidence="2">HAT C-terminal dimerisation domain-containing protein</fullName>
    </recommendedName>
</protein>
<keyword evidence="4" id="KW-1185">Reference proteome</keyword>
<dbReference type="InterPro" id="IPR012337">
    <property type="entry name" value="RNaseH-like_sf"/>
</dbReference>
<dbReference type="SUPFAM" id="SSF53098">
    <property type="entry name" value="Ribonuclease H-like"/>
    <property type="match status" value="1"/>
</dbReference>
<organism evidence="3 4">
    <name type="scientific">Oopsacas minuta</name>
    <dbReference type="NCBI Taxonomy" id="111878"/>
    <lineage>
        <taxon>Eukaryota</taxon>
        <taxon>Metazoa</taxon>
        <taxon>Porifera</taxon>
        <taxon>Hexactinellida</taxon>
        <taxon>Hexasterophora</taxon>
        <taxon>Lyssacinosida</taxon>
        <taxon>Leucopsacidae</taxon>
        <taxon>Oopsacas</taxon>
    </lineage>
</organism>
<sequence length="578" mass="66536">MSRKFNITNSSQLALFATYKRIKITSEDDIDNTYHNIYHSHSQEAQEPDFVPTCDTTNLVSSDPIEETTLPNIAQGPNDKPVQPNRHTRRFPSTLVGTKKRQFNPDWFVTFSWLEYSVERDAGFCSSYHIFNAVSGRTEDAFKSVGLDTGSMQQEEMLPSTVMINALHTSTRWLHGMNINKMKGLVHQLRVALIRQEVDDKANIHERFLTFVDATSLTAESLTTYLISTLNKHGLDRACIVSQGYDGAAVMSGNCHGVQQRMKEIYPYAMYIHCYAHRVNLVLVDCVKKIQFVCVFFLFLRLSVYSFLPLKHIRSSCQCKRSFTQRSKILTCTKSLSDYLQSPQVNLANATDLVSSTVSTLGYFRTDEEWEKIFRYSENVARSNNIDITKYQEPRQRRLPQHLKDFTVFAPTGTRESLSNIQQYKVNLYFPILDTFLEELNRRFSKGSTDIMMAIHSFNPQSEYFMDPIRMESFALFYNLEYESLRMESILAKRTLGNAEMKSIDDLFLKLLPLRDAFPTLLNAIQISLTISISTAQCERSFSALKRIKTYLRSTMSEQWLTDLAIIAIVKELTSQYL</sequence>
<reference evidence="3 4" key="1">
    <citation type="journal article" date="2023" name="BMC Biol.">
        <title>The compact genome of the sponge Oopsacas minuta (Hexactinellida) is lacking key metazoan core genes.</title>
        <authorList>
            <person name="Santini S."/>
            <person name="Schenkelaars Q."/>
            <person name="Jourda C."/>
            <person name="Duchesne M."/>
            <person name="Belahbib H."/>
            <person name="Rocher C."/>
            <person name="Selva M."/>
            <person name="Riesgo A."/>
            <person name="Vervoort M."/>
            <person name="Leys S.P."/>
            <person name="Kodjabachian L."/>
            <person name="Le Bivic A."/>
            <person name="Borchiellini C."/>
            <person name="Claverie J.M."/>
            <person name="Renard E."/>
        </authorList>
    </citation>
    <scope>NUCLEOTIDE SEQUENCE [LARGE SCALE GENOMIC DNA]</scope>
    <source>
        <strain evidence="3">SPO-2</strain>
    </source>
</reference>
<dbReference type="PANTHER" id="PTHR45749">
    <property type="match status" value="1"/>
</dbReference>